<dbReference type="InterPro" id="IPR007791">
    <property type="entry name" value="DjlA_N"/>
</dbReference>
<protein>
    <submittedName>
        <fullName evidence="2">TerB family tellurite resistance protein</fullName>
    </submittedName>
</protein>
<dbReference type="Pfam" id="PF05099">
    <property type="entry name" value="TerB"/>
    <property type="match status" value="1"/>
</dbReference>
<dbReference type="RefSeq" id="WP_117495669.1">
    <property type="nucleotide sequence ID" value="NZ_QSOI01000019.1"/>
</dbReference>
<dbReference type="EMBL" id="QSOI01000019">
    <property type="protein sequence ID" value="RGI81706.1"/>
    <property type="molecule type" value="Genomic_DNA"/>
</dbReference>
<dbReference type="CDD" id="cd07177">
    <property type="entry name" value="terB_like"/>
    <property type="match status" value="1"/>
</dbReference>
<gene>
    <name evidence="2" type="ORF">DXD84_12655</name>
</gene>
<evidence type="ECO:0000313" key="2">
    <source>
        <dbReference type="EMBL" id="RGI81706.1"/>
    </source>
</evidence>
<dbReference type="InterPro" id="IPR029024">
    <property type="entry name" value="TerB-like"/>
</dbReference>
<name>A0A3E4EZS8_9FIRM</name>
<comment type="caution">
    <text evidence="2">The sequence shown here is derived from an EMBL/GenBank/DDBJ whole genome shotgun (WGS) entry which is preliminary data.</text>
</comment>
<dbReference type="Proteomes" id="UP000260664">
    <property type="component" value="Unassembled WGS sequence"/>
</dbReference>
<organism evidence="2 3">
    <name type="scientific">Dorea formicigenerans</name>
    <dbReference type="NCBI Taxonomy" id="39486"/>
    <lineage>
        <taxon>Bacteria</taxon>
        <taxon>Bacillati</taxon>
        <taxon>Bacillota</taxon>
        <taxon>Clostridia</taxon>
        <taxon>Lachnospirales</taxon>
        <taxon>Lachnospiraceae</taxon>
        <taxon>Dorea</taxon>
    </lineage>
</organism>
<dbReference type="Gene3D" id="1.10.3680.10">
    <property type="entry name" value="TerB-like"/>
    <property type="match status" value="1"/>
</dbReference>
<dbReference type="AlphaFoldDB" id="A0A3E4EZS8"/>
<evidence type="ECO:0000313" key="3">
    <source>
        <dbReference type="Proteomes" id="UP000260664"/>
    </source>
</evidence>
<feature type="domain" description="Co-chaperone DjlA N-terminal" evidence="1">
    <location>
        <begin position="11"/>
        <end position="120"/>
    </location>
</feature>
<proteinExistence type="predicted"/>
<dbReference type="SUPFAM" id="SSF158682">
    <property type="entry name" value="TerB-like"/>
    <property type="match status" value="1"/>
</dbReference>
<accession>A0A3E4EZS8</accession>
<reference evidence="2 3" key="1">
    <citation type="submission" date="2018-08" db="EMBL/GenBank/DDBJ databases">
        <title>A genome reference for cultivated species of the human gut microbiota.</title>
        <authorList>
            <person name="Zou Y."/>
            <person name="Xue W."/>
            <person name="Luo G."/>
        </authorList>
    </citation>
    <scope>NUCLEOTIDE SEQUENCE [LARGE SCALE GENOMIC DNA]</scope>
    <source>
        <strain evidence="2 3">TM09-19AC</strain>
    </source>
</reference>
<sequence length="185" mass="21902">MNYRGQAKLYYLYMMSDGEVSDGEKKLFDKICKELYLDADDKKQVKQECNEISKEEKMTCIDVLEKNAEESYMYGALDLDLDKYVSDEDKAKIIWNLINLGYADTHFTIDEREVVDFLREHWKLPESLYQEMIDVAETCLALEKHKIWIEGLPDDEYKLEKIKQVKKDIKQVQENILTTISEIDF</sequence>
<evidence type="ECO:0000259" key="1">
    <source>
        <dbReference type="Pfam" id="PF05099"/>
    </source>
</evidence>